<dbReference type="InterPro" id="IPR002364">
    <property type="entry name" value="Quin_OxRdtase/zeta-crystal_CS"/>
</dbReference>
<dbReference type="SUPFAM" id="SSF50129">
    <property type="entry name" value="GroES-like"/>
    <property type="match status" value="1"/>
</dbReference>
<dbReference type="InterPro" id="IPR013154">
    <property type="entry name" value="ADH-like_N"/>
</dbReference>
<dbReference type="Pfam" id="PF13602">
    <property type="entry name" value="ADH_zinc_N_2"/>
    <property type="match status" value="1"/>
</dbReference>
<name>A0ABU7KAL9_9ACTN</name>
<feature type="domain" description="Enoyl reductase (ER)" evidence="1">
    <location>
        <begin position="16"/>
        <end position="315"/>
    </location>
</feature>
<dbReference type="InterPro" id="IPR020843">
    <property type="entry name" value="ER"/>
</dbReference>
<dbReference type="SMART" id="SM00829">
    <property type="entry name" value="PKS_ER"/>
    <property type="match status" value="1"/>
</dbReference>
<sequence>MGPVSLMRAALYDGYGPPEVLYEGRVPTPTAGPGQLLVRVHAVSVNGGEWLMRSGGLRWVAGRRFPKRVGLDFTGEVAATGPGATGYRVGDRVWGVMPTMRFGSAAEYVAVQPRQLSLAPEGLDLVEAVALPVGTTSITALRDKARLRPGERVLVRGASGGVGNTTVQLAKAMGGRVTGLASARNLDLVRDLGAEEAFDYATTSPADLGRFDVIVDTAGSDLAAYRRLLAPGGRMVGLSFDSMASVGYVLASYVFGSRRVRFFSGQPKHALFAELTRYVEEGALRPVVDTVHPLSDIAAAYRALEAGGVRGKHVVRVL</sequence>
<dbReference type="InterPro" id="IPR052733">
    <property type="entry name" value="Chloroplast_QOR"/>
</dbReference>
<gene>
    <name evidence="2" type="ORF">Q8791_18900</name>
</gene>
<dbReference type="SUPFAM" id="SSF51735">
    <property type="entry name" value="NAD(P)-binding Rossmann-fold domains"/>
    <property type="match status" value="1"/>
</dbReference>
<comment type="caution">
    <text evidence="2">The sequence shown here is derived from an EMBL/GenBank/DDBJ whole genome shotgun (WGS) entry which is preliminary data.</text>
</comment>
<accession>A0ABU7KAL9</accession>
<organism evidence="2 3">
    <name type="scientific">Nocardiopsis codii</name>
    <dbReference type="NCBI Taxonomy" id="3065942"/>
    <lineage>
        <taxon>Bacteria</taxon>
        <taxon>Bacillati</taxon>
        <taxon>Actinomycetota</taxon>
        <taxon>Actinomycetes</taxon>
        <taxon>Streptosporangiales</taxon>
        <taxon>Nocardiopsidaceae</taxon>
        <taxon>Nocardiopsis</taxon>
    </lineage>
</organism>
<dbReference type="InterPro" id="IPR036291">
    <property type="entry name" value="NAD(P)-bd_dom_sf"/>
</dbReference>
<protein>
    <submittedName>
        <fullName evidence="2">NAD(P)-dependent alcohol dehydrogenase</fullName>
    </submittedName>
</protein>
<dbReference type="EMBL" id="JAUZMY010000018">
    <property type="protein sequence ID" value="MEE2039289.1"/>
    <property type="molecule type" value="Genomic_DNA"/>
</dbReference>
<evidence type="ECO:0000259" key="1">
    <source>
        <dbReference type="SMART" id="SM00829"/>
    </source>
</evidence>
<keyword evidence="3" id="KW-1185">Reference proteome</keyword>
<evidence type="ECO:0000313" key="2">
    <source>
        <dbReference type="EMBL" id="MEE2039289.1"/>
    </source>
</evidence>
<dbReference type="PANTHER" id="PTHR44013">
    <property type="entry name" value="ZINC-TYPE ALCOHOL DEHYDROGENASE-LIKE PROTEIN C16A3.02C"/>
    <property type="match status" value="1"/>
</dbReference>
<dbReference type="Gene3D" id="3.40.50.720">
    <property type="entry name" value="NAD(P)-binding Rossmann-like Domain"/>
    <property type="match status" value="1"/>
</dbReference>
<dbReference type="InterPro" id="IPR011032">
    <property type="entry name" value="GroES-like_sf"/>
</dbReference>
<evidence type="ECO:0000313" key="3">
    <source>
        <dbReference type="Proteomes" id="UP001356095"/>
    </source>
</evidence>
<dbReference type="Proteomes" id="UP001356095">
    <property type="component" value="Unassembled WGS sequence"/>
</dbReference>
<dbReference type="Pfam" id="PF08240">
    <property type="entry name" value="ADH_N"/>
    <property type="match status" value="1"/>
</dbReference>
<dbReference type="PROSITE" id="PS01162">
    <property type="entry name" value="QOR_ZETA_CRYSTAL"/>
    <property type="match status" value="1"/>
</dbReference>
<proteinExistence type="predicted"/>
<reference evidence="2 3" key="1">
    <citation type="submission" date="2023-08" db="EMBL/GenBank/DDBJ databases">
        <authorList>
            <person name="Girao M."/>
            <person name="Carvalho M.F."/>
        </authorList>
    </citation>
    <scope>NUCLEOTIDE SEQUENCE [LARGE SCALE GENOMIC DNA]</scope>
    <source>
        <strain evidence="2 3">CT-R113</strain>
    </source>
</reference>
<dbReference type="CDD" id="cd08267">
    <property type="entry name" value="MDR1"/>
    <property type="match status" value="1"/>
</dbReference>
<dbReference type="PANTHER" id="PTHR44013:SF1">
    <property type="entry name" value="ZINC-TYPE ALCOHOL DEHYDROGENASE-LIKE PROTEIN C16A3.02C"/>
    <property type="match status" value="1"/>
</dbReference>
<dbReference type="Gene3D" id="3.90.180.10">
    <property type="entry name" value="Medium-chain alcohol dehydrogenases, catalytic domain"/>
    <property type="match status" value="1"/>
</dbReference>